<dbReference type="EMBL" id="KB468146">
    <property type="protein sequence ID" value="PCH43958.1"/>
    <property type="molecule type" value="Genomic_DNA"/>
</dbReference>
<dbReference type="OrthoDB" id="73788at2759"/>
<evidence type="ECO:0000313" key="4">
    <source>
        <dbReference type="Proteomes" id="UP000218811"/>
    </source>
</evidence>
<dbReference type="PANTHER" id="PTHR16019">
    <property type="entry name" value="SYNAPSE-ASSOCIATED PROTEIN"/>
    <property type="match status" value="1"/>
</dbReference>
<feature type="compositionally biased region" description="Low complexity" evidence="1">
    <location>
        <begin position="73"/>
        <end position="83"/>
    </location>
</feature>
<dbReference type="PROSITE" id="PS50858">
    <property type="entry name" value="BSD"/>
    <property type="match status" value="1"/>
</dbReference>
<dbReference type="PANTHER" id="PTHR16019:SF5">
    <property type="entry name" value="BSD DOMAIN-CONTAINING PROTEIN 1"/>
    <property type="match status" value="1"/>
</dbReference>
<feature type="region of interest" description="Disordered" evidence="1">
    <location>
        <begin position="345"/>
        <end position="482"/>
    </location>
</feature>
<dbReference type="Pfam" id="PF03909">
    <property type="entry name" value="BSD"/>
    <property type="match status" value="1"/>
</dbReference>
<feature type="region of interest" description="Disordered" evidence="1">
    <location>
        <begin position="68"/>
        <end position="114"/>
    </location>
</feature>
<proteinExistence type="predicted"/>
<feature type="compositionally biased region" description="Acidic residues" evidence="1">
    <location>
        <begin position="350"/>
        <end position="364"/>
    </location>
</feature>
<dbReference type="InterPro" id="IPR005607">
    <property type="entry name" value="BSD_dom"/>
</dbReference>
<evidence type="ECO:0000313" key="3">
    <source>
        <dbReference type="EMBL" id="PCH43958.1"/>
    </source>
</evidence>
<dbReference type="InterPro" id="IPR051494">
    <property type="entry name" value="BSD_domain-containing"/>
</dbReference>
<feature type="compositionally biased region" description="Low complexity" evidence="1">
    <location>
        <begin position="242"/>
        <end position="251"/>
    </location>
</feature>
<feature type="compositionally biased region" description="Basic and acidic residues" evidence="1">
    <location>
        <begin position="461"/>
        <end position="473"/>
    </location>
</feature>
<feature type="domain" description="BSD" evidence="2">
    <location>
        <begin position="296"/>
        <end position="335"/>
    </location>
</feature>
<dbReference type="InterPro" id="IPR035925">
    <property type="entry name" value="BSD_dom_sf"/>
</dbReference>
<evidence type="ECO:0000256" key="1">
    <source>
        <dbReference type="SAM" id="MobiDB-lite"/>
    </source>
</evidence>
<feature type="compositionally biased region" description="Pro residues" evidence="1">
    <location>
        <begin position="388"/>
        <end position="403"/>
    </location>
</feature>
<reference evidence="3 4" key="1">
    <citation type="journal article" date="2012" name="Science">
        <title>The Paleozoic origin of enzymatic lignin decomposition reconstructed from 31 fungal genomes.</title>
        <authorList>
            <person name="Floudas D."/>
            <person name="Binder M."/>
            <person name="Riley R."/>
            <person name="Barry K."/>
            <person name="Blanchette R.A."/>
            <person name="Henrissat B."/>
            <person name="Martinez A.T."/>
            <person name="Otillar R."/>
            <person name="Spatafora J.W."/>
            <person name="Yadav J.S."/>
            <person name="Aerts A."/>
            <person name="Benoit I."/>
            <person name="Boyd A."/>
            <person name="Carlson A."/>
            <person name="Copeland A."/>
            <person name="Coutinho P.M."/>
            <person name="de Vries R.P."/>
            <person name="Ferreira P."/>
            <person name="Findley K."/>
            <person name="Foster B."/>
            <person name="Gaskell J."/>
            <person name="Glotzer D."/>
            <person name="Gorecki P."/>
            <person name="Heitman J."/>
            <person name="Hesse C."/>
            <person name="Hori C."/>
            <person name="Igarashi K."/>
            <person name="Jurgens J.A."/>
            <person name="Kallen N."/>
            <person name="Kersten P."/>
            <person name="Kohler A."/>
            <person name="Kuees U."/>
            <person name="Kumar T.K.A."/>
            <person name="Kuo A."/>
            <person name="LaButti K."/>
            <person name="Larrondo L.F."/>
            <person name="Lindquist E."/>
            <person name="Ling A."/>
            <person name="Lombard V."/>
            <person name="Lucas S."/>
            <person name="Lundell T."/>
            <person name="Martin R."/>
            <person name="McLaughlin D.J."/>
            <person name="Morgenstern I."/>
            <person name="Morin E."/>
            <person name="Murat C."/>
            <person name="Nagy L.G."/>
            <person name="Nolan M."/>
            <person name="Ohm R.A."/>
            <person name="Patyshakuliyeva A."/>
            <person name="Rokas A."/>
            <person name="Ruiz-Duenas F.J."/>
            <person name="Sabat G."/>
            <person name="Salamov A."/>
            <person name="Samejima M."/>
            <person name="Schmutz J."/>
            <person name="Slot J.C."/>
            <person name="St John F."/>
            <person name="Stenlid J."/>
            <person name="Sun H."/>
            <person name="Sun S."/>
            <person name="Syed K."/>
            <person name="Tsang A."/>
            <person name="Wiebenga A."/>
            <person name="Young D."/>
            <person name="Pisabarro A."/>
            <person name="Eastwood D.C."/>
            <person name="Martin F."/>
            <person name="Cullen D."/>
            <person name="Grigoriev I.V."/>
            <person name="Hibbett D.S."/>
        </authorList>
    </citation>
    <scope>NUCLEOTIDE SEQUENCE [LARGE SCALE GENOMIC DNA]</scope>
    <source>
        <strain evidence="3 4">MD-104</strain>
    </source>
</reference>
<name>A0A2H3K1G2_WOLCO</name>
<gene>
    <name evidence="3" type="ORF">WOLCODRAFT_133045</name>
</gene>
<feature type="compositionally biased region" description="Basic and acidic residues" evidence="1">
    <location>
        <begin position="228"/>
        <end position="241"/>
    </location>
</feature>
<dbReference type="STRING" id="742152.A0A2H3K1G2"/>
<feature type="compositionally biased region" description="Low complexity" evidence="1">
    <location>
        <begin position="90"/>
        <end position="114"/>
    </location>
</feature>
<dbReference type="AlphaFoldDB" id="A0A2H3K1G2"/>
<feature type="compositionally biased region" description="Polar residues" evidence="1">
    <location>
        <begin position="10"/>
        <end position="26"/>
    </location>
</feature>
<feature type="compositionally biased region" description="Low complexity" evidence="1">
    <location>
        <begin position="404"/>
        <end position="424"/>
    </location>
</feature>
<dbReference type="GO" id="GO:0005737">
    <property type="term" value="C:cytoplasm"/>
    <property type="evidence" value="ECO:0007669"/>
    <property type="project" value="TreeGrafter"/>
</dbReference>
<sequence length="482" mass="51047">MNFVDAYDITGSSTPSAEGQPETSLNEEVAQVVGQLSRFWGGFRKQSQSVLETARKDLGGVVQQAQKELTRLTADTSASTSSTEPKAEGSADASAAEPSTSAPASDAPATQPQAQPTLLSRLQSTLPPHLLTAVQTKLPDALAHARAASLSAPDLATLRSTLAAELARVQESSGELLLRVQGSSEDLLREASDLLKDAVRVVPPEEARTPVVLPAWDGTDVWMVSGPAREEREGKGKEREASVASRRSTDSARAATRAEALLAQLRHDPTVIRADPVSDAYTAWLEQTGEIEPARIEKEIEAHPELVKLRDTLVPDELDATTFWSRYYFRAHQVEQDEARRKALLQGSTETEEEFSWEDDDDEPSSPNRPATSTSTFAASSAPTSTPSAPPLAEPGTATPPAPASAVPAHLAPAAAAAVAEASPRQSSEESFDVVSAQLSRVGSDAGVSAAPSESEVPSEVDVRDASEGGEGKEGDEDSDWE</sequence>
<accession>A0A2H3K1G2</accession>
<dbReference type="Gene3D" id="1.10.3970.10">
    <property type="entry name" value="BSD domain"/>
    <property type="match status" value="1"/>
</dbReference>
<feature type="region of interest" description="Disordered" evidence="1">
    <location>
        <begin position="226"/>
        <end position="251"/>
    </location>
</feature>
<feature type="compositionally biased region" description="Low complexity" evidence="1">
    <location>
        <begin position="448"/>
        <end position="460"/>
    </location>
</feature>
<feature type="region of interest" description="Disordered" evidence="1">
    <location>
        <begin position="1"/>
        <end position="28"/>
    </location>
</feature>
<protein>
    <recommendedName>
        <fullName evidence="2">BSD domain-containing protein</fullName>
    </recommendedName>
</protein>
<evidence type="ECO:0000259" key="2">
    <source>
        <dbReference type="PROSITE" id="PS50858"/>
    </source>
</evidence>
<organism evidence="3 4">
    <name type="scientific">Wolfiporia cocos (strain MD-104)</name>
    <name type="common">Brown rot fungus</name>
    <dbReference type="NCBI Taxonomy" id="742152"/>
    <lineage>
        <taxon>Eukaryota</taxon>
        <taxon>Fungi</taxon>
        <taxon>Dikarya</taxon>
        <taxon>Basidiomycota</taxon>
        <taxon>Agaricomycotina</taxon>
        <taxon>Agaricomycetes</taxon>
        <taxon>Polyporales</taxon>
        <taxon>Phaeolaceae</taxon>
        <taxon>Wolfiporia</taxon>
    </lineage>
</organism>
<feature type="compositionally biased region" description="Low complexity" evidence="1">
    <location>
        <begin position="370"/>
        <end position="387"/>
    </location>
</feature>
<keyword evidence="4" id="KW-1185">Reference proteome</keyword>
<dbReference type="Proteomes" id="UP000218811">
    <property type="component" value="Unassembled WGS sequence"/>
</dbReference>
<dbReference type="OMA" id="TYYEGAR"/>
<dbReference type="SUPFAM" id="SSF140383">
    <property type="entry name" value="BSD domain-like"/>
    <property type="match status" value="1"/>
</dbReference>